<organism evidence="2 3">
    <name type="scientific">Forsythia ovata</name>
    <dbReference type="NCBI Taxonomy" id="205694"/>
    <lineage>
        <taxon>Eukaryota</taxon>
        <taxon>Viridiplantae</taxon>
        <taxon>Streptophyta</taxon>
        <taxon>Embryophyta</taxon>
        <taxon>Tracheophyta</taxon>
        <taxon>Spermatophyta</taxon>
        <taxon>Magnoliopsida</taxon>
        <taxon>eudicotyledons</taxon>
        <taxon>Gunneridae</taxon>
        <taxon>Pentapetalae</taxon>
        <taxon>asterids</taxon>
        <taxon>lamiids</taxon>
        <taxon>Lamiales</taxon>
        <taxon>Oleaceae</taxon>
        <taxon>Forsythieae</taxon>
        <taxon>Forsythia</taxon>
    </lineage>
</organism>
<keyword evidence="3" id="KW-1185">Reference proteome</keyword>
<dbReference type="EMBL" id="JBFOLJ010000004">
    <property type="protein sequence ID" value="KAL2545452.1"/>
    <property type="molecule type" value="Genomic_DNA"/>
</dbReference>
<proteinExistence type="predicted"/>
<evidence type="ECO:0000313" key="2">
    <source>
        <dbReference type="EMBL" id="KAL2545452.1"/>
    </source>
</evidence>
<evidence type="ECO:0000256" key="1">
    <source>
        <dbReference type="SAM" id="MobiDB-lite"/>
    </source>
</evidence>
<gene>
    <name evidence="2" type="ORF">Fot_14685</name>
</gene>
<accession>A0ABD1W7B0</accession>
<comment type="caution">
    <text evidence="2">The sequence shown here is derived from an EMBL/GenBank/DDBJ whole genome shotgun (WGS) entry which is preliminary data.</text>
</comment>
<dbReference type="AlphaFoldDB" id="A0ABD1W7B0"/>
<dbReference type="Proteomes" id="UP001604277">
    <property type="component" value="Unassembled WGS sequence"/>
</dbReference>
<reference evidence="3" key="1">
    <citation type="submission" date="2024-07" db="EMBL/GenBank/DDBJ databases">
        <title>Two chromosome-level genome assemblies of Korean endemic species Abeliophyllum distichum and Forsythia ovata (Oleaceae).</title>
        <authorList>
            <person name="Jang H."/>
        </authorList>
    </citation>
    <scope>NUCLEOTIDE SEQUENCE [LARGE SCALE GENOMIC DNA]</scope>
</reference>
<protein>
    <submittedName>
        <fullName evidence="2">Uncharacterized protein</fullName>
    </submittedName>
</protein>
<evidence type="ECO:0000313" key="3">
    <source>
        <dbReference type="Proteomes" id="UP001604277"/>
    </source>
</evidence>
<name>A0ABD1W7B0_9LAMI</name>
<feature type="region of interest" description="Disordered" evidence="1">
    <location>
        <begin position="18"/>
        <end position="40"/>
    </location>
</feature>
<sequence>MERRGKVDAMAIDGTARASKSLDPWSSRAGQEVSPRCQESNDANISIRDLNFSDDEKSPIVVEGCGGSNNKFEEDITKDSLKLEMTNHLAQDCYFRKTKEYKPMFKSQKDQVNMLEDDLFMNKLE</sequence>